<feature type="compositionally biased region" description="Low complexity" evidence="1">
    <location>
        <begin position="316"/>
        <end position="329"/>
    </location>
</feature>
<dbReference type="AlphaFoldDB" id="A0A0S4IP60"/>
<dbReference type="OMA" id="TANSMMR"/>
<dbReference type="VEuPathDB" id="TriTrypDB:BSAL_58140"/>
<accession>A0A0S4IP60</accession>
<evidence type="ECO:0000256" key="1">
    <source>
        <dbReference type="SAM" id="MobiDB-lite"/>
    </source>
</evidence>
<evidence type="ECO:0000313" key="3">
    <source>
        <dbReference type="Proteomes" id="UP000051952"/>
    </source>
</evidence>
<feature type="compositionally biased region" description="Pro residues" evidence="1">
    <location>
        <begin position="51"/>
        <end position="63"/>
    </location>
</feature>
<name>A0A0S4IP60_BODSA</name>
<keyword evidence="3" id="KW-1185">Reference proteome</keyword>
<sequence length="495" mass="52558">MCHYCFSLCVVFWPQRKAPFAKMKRASCHALLSTVSPLAARRFLSGGAASPAPPNKQPVPPPQNNMNDDDDEAGPIISSRGAVEASYEQWASATGSCSLSDLTRGVKQAYSALGAVLDASIKVPKPELEKHMEQFLRKGGALAGSTAAVSSSAAASPSMEASPTSGLDAGASRTINIGSLSSGPTLDSLPLGSSFKYHLAVALKTESQGAFNPFQFAHPNDYVVDAKLQSFETFQSTKVTTVEKMTLHPDGSVVERKKKIQPPTAGFEQTPTPTPDPEGSSGAAPSDKPSQSTEQQVPVEVPIADATPPPPIVETSSSSKHASSNVSPSAQDAAGGDIVDQRVTISTTVPPTFIPRSAKAYVLITLSVVAPPRRFHAPFDWFYQRIRGHENDNERVALANVFAASTAFGMMKVFDHIVRLATGHPAEFVATRTANSMMRLPSDMTNKMMIKRKYVGLYLSKDGEWTISEVTNSAEEYDFEVPGGSGGSNAAPPAS</sequence>
<protein>
    <submittedName>
        <fullName evidence="2">Uncharacterized protein</fullName>
    </submittedName>
</protein>
<evidence type="ECO:0000313" key="2">
    <source>
        <dbReference type="EMBL" id="CUF00711.1"/>
    </source>
</evidence>
<feature type="region of interest" description="Disordered" evidence="1">
    <location>
        <begin position="46"/>
        <end position="76"/>
    </location>
</feature>
<dbReference type="EMBL" id="CYKH01000225">
    <property type="protein sequence ID" value="CUF00711.1"/>
    <property type="molecule type" value="Genomic_DNA"/>
</dbReference>
<organism evidence="2 3">
    <name type="scientific">Bodo saltans</name>
    <name type="common">Flagellated protozoan</name>
    <dbReference type="NCBI Taxonomy" id="75058"/>
    <lineage>
        <taxon>Eukaryota</taxon>
        <taxon>Discoba</taxon>
        <taxon>Euglenozoa</taxon>
        <taxon>Kinetoplastea</taxon>
        <taxon>Metakinetoplastina</taxon>
        <taxon>Eubodonida</taxon>
        <taxon>Bodonidae</taxon>
        <taxon>Bodo</taxon>
    </lineage>
</organism>
<gene>
    <name evidence="2" type="ORF">BSAL_58140</name>
</gene>
<reference evidence="3" key="1">
    <citation type="submission" date="2015-09" db="EMBL/GenBank/DDBJ databases">
        <authorList>
            <consortium name="Pathogen Informatics"/>
        </authorList>
    </citation>
    <scope>NUCLEOTIDE SEQUENCE [LARGE SCALE GENOMIC DNA]</scope>
    <source>
        <strain evidence="3">Lake Konstanz</strain>
    </source>
</reference>
<proteinExistence type="predicted"/>
<dbReference type="Proteomes" id="UP000051952">
    <property type="component" value="Unassembled WGS sequence"/>
</dbReference>
<dbReference type="OrthoDB" id="267037at2759"/>
<feature type="region of interest" description="Disordered" evidence="1">
    <location>
        <begin position="250"/>
        <end position="337"/>
    </location>
</feature>